<organism evidence="1 2">
    <name type="scientific">Delftia lacustris</name>
    <dbReference type="NCBI Taxonomy" id="558537"/>
    <lineage>
        <taxon>Bacteria</taxon>
        <taxon>Pseudomonadati</taxon>
        <taxon>Pseudomonadota</taxon>
        <taxon>Betaproteobacteria</taxon>
        <taxon>Burkholderiales</taxon>
        <taxon>Comamonadaceae</taxon>
        <taxon>Delftia</taxon>
    </lineage>
</organism>
<gene>
    <name evidence="1" type="ORF">I6G47_10815</name>
</gene>
<dbReference type="AlphaFoldDB" id="A0A7T2YXD6"/>
<protein>
    <submittedName>
        <fullName evidence="1">Uncharacterized protein</fullName>
    </submittedName>
</protein>
<dbReference type="KEGG" id="dla:I6G47_10815"/>
<dbReference type="Proteomes" id="UP000595064">
    <property type="component" value="Chromosome"/>
</dbReference>
<proteinExistence type="predicted"/>
<dbReference type="EMBL" id="CP065748">
    <property type="protein sequence ID" value="QPS83519.1"/>
    <property type="molecule type" value="Genomic_DNA"/>
</dbReference>
<keyword evidence="2" id="KW-1185">Reference proteome</keyword>
<name>A0A7T2YXD6_9BURK</name>
<accession>A0A7T2YXD6</accession>
<dbReference type="RefSeq" id="WP_016449460.1">
    <property type="nucleotide sequence ID" value="NZ_CP065748.1"/>
</dbReference>
<evidence type="ECO:0000313" key="2">
    <source>
        <dbReference type="Proteomes" id="UP000595064"/>
    </source>
</evidence>
<sequence length="67" mass="7203">MKEELIAPAAVITAEVLRQTQPIYGEITEEVIASAFAQAYRGLLAGVAEVKKDDPPPASASTMQFRL</sequence>
<reference evidence="1 2" key="1">
    <citation type="submission" date="2020-12" db="EMBL/GenBank/DDBJ databases">
        <title>FDA dAtabase for Regulatory Grade micrObial Sequences (FDA-ARGOS): Supporting development and validation of Infectious Disease Dx tests.</title>
        <authorList>
            <person name="Sproer C."/>
            <person name="Gronow S."/>
            <person name="Severitt S."/>
            <person name="Schroder I."/>
            <person name="Tallon L."/>
            <person name="Sadzewicz L."/>
            <person name="Zhao X."/>
            <person name="Boylan J."/>
            <person name="Ott S."/>
            <person name="Bowen H."/>
            <person name="Vavikolanu K."/>
            <person name="Mehta A."/>
            <person name="Aluvathingal J."/>
            <person name="Nadendla S."/>
            <person name="Lowell S."/>
            <person name="Myers T."/>
            <person name="Yan Y."/>
            <person name="Sichtig H."/>
        </authorList>
    </citation>
    <scope>NUCLEOTIDE SEQUENCE [LARGE SCALE GENOMIC DNA]</scope>
    <source>
        <strain evidence="1 2">FDAARGOS_890</strain>
    </source>
</reference>
<dbReference type="GeneID" id="24115852"/>
<evidence type="ECO:0000313" key="1">
    <source>
        <dbReference type="EMBL" id="QPS83519.1"/>
    </source>
</evidence>